<dbReference type="EC" id="3.4.17.21" evidence="23"/>
<evidence type="ECO:0000256" key="8">
    <source>
        <dbReference type="ARBA" id="ARBA00022670"/>
    </source>
</evidence>
<dbReference type="GO" id="GO:0004181">
    <property type="term" value="F:metallocarboxypeptidase activity"/>
    <property type="evidence" value="ECO:0007669"/>
    <property type="project" value="UniProtKB-EC"/>
</dbReference>
<keyword evidence="10" id="KW-0479">Metal-binding</keyword>
<dbReference type="GO" id="GO:0004177">
    <property type="term" value="F:aminopeptidase activity"/>
    <property type="evidence" value="ECO:0007669"/>
    <property type="project" value="UniProtKB-KW"/>
</dbReference>
<dbReference type="InterPro" id="IPR007365">
    <property type="entry name" value="TFR-like_dimer_dom"/>
</dbReference>
<dbReference type="InterPro" id="IPR003137">
    <property type="entry name" value="PA_domain"/>
</dbReference>
<dbReference type="Pfam" id="PF04253">
    <property type="entry name" value="TFR_dimer"/>
    <property type="match status" value="1"/>
</dbReference>
<dbReference type="Gene3D" id="1.20.930.40">
    <property type="entry name" value="Transferrin receptor-like, dimerisation domain"/>
    <property type="match status" value="1"/>
</dbReference>
<keyword evidence="17" id="KW-0482">Metalloprotease</keyword>
<evidence type="ECO:0000256" key="10">
    <source>
        <dbReference type="ARBA" id="ARBA00022723"/>
    </source>
</evidence>
<evidence type="ECO:0000256" key="23">
    <source>
        <dbReference type="ARBA" id="ARBA00066561"/>
    </source>
</evidence>
<name>A0ABD3X5Z8_SINWO</name>
<dbReference type="Proteomes" id="UP001634394">
    <property type="component" value="Unassembled WGS sequence"/>
</dbReference>
<dbReference type="Gene3D" id="3.50.30.30">
    <property type="match status" value="1"/>
</dbReference>
<evidence type="ECO:0000256" key="26">
    <source>
        <dbReference type="SAM" id="Phobius"/>
    </source>
</evidence>
<evidence type="ECO:0000256" key="4">
    <source>
        <dbReference type="ARBA" id="ARBA00005634"/>
    </source>
</evidence>
<dbReference type="CDD" id="cd02121">
    <property type="entry name" value="PA_GCPII_like"/>
    <property type="match status" value="1"/>
</dbReference>
<comment type="caution">
    <text evidence="30">The sequence shown here is derived from an EMBL/GenBank/DDBJ whole genome shotgun (WGS) entry which is preliminary data.</text>
</comment>
<evidence type="ECO:0000256" key="5">
    <source>
        <dbReference type="ARBA" id="ARBA00011738"/>
    </source>
</evidence>
<evidence type="ECO:0000313" key="30">
    <source>
        <dbReference type="EMBL" id="KAL3881669.1"/>
    </source>
</evidence>
<proteinExistence type="inferred from homology"/>
<dbReference type="Pfam" id="PF02225">
    <property type="entry name" value="PA"/>
    <property type="match status" value="1"/>
</dbReference>
<evidence type="ECO:0000313" key="31">
    <source>
        <dbReference type="Proteomes" id="UP001634394"/>
    </source>
</evidence>
<comment type="cofactor">
    <cofactor evidence="1">
        <name>Zn(2+)</name>
        <dbReference type="ChEBI" id="CHEBI:29105"/>
    </cofactor>
</comment>
<comment type="function">
    <text evidence="22">Aminopeptidase with broad substrate specificity. Has lower activity with substrates that have Asp or Glu in the P2' position, or Pro in the P3' position. Lacks activity with substrates that have both Pro in the P3' position and Asp or Glu in the P2' position. Lacks carboxypeptidase activity. Lacks dipeptidyl-peptidase IV type activity.</text>
</comment>
<dbReference type="Pfam" id="PF04389">
    <property type="entry name" value="Peptidase_M28"/>
    <property type="match status" value="1"/>
</dbReference>
<evidence type="ECO:0000256" key="1">
    <source>
        <dbReference type="ARBA" id="ARBA00001947"/>
    </source>
</evidence>
<evidence type="ECO:0000256" key="7">
    <source>
        <dbReference type="ARBA" id="ARBA00022475"/>
    </source>
</evidence>
<evidence type="ECO:0000259" key="27">
    <source>
        <dbReference type="Pfam" id="PF02225"/>
    </source>
</evidence>
<keyword evidence="20" id="KW-0325">Glycoprotein</keyword>
<gene>
    <name evidence="30" type="ORF">ACJMK2_028079</name>
</gene>
<dbReference type="PANTHER" id="PTHR10404">
    <property type="entry name" value="N-ACETYLATED-ALPHA-LINKED ACIDIC DIPEPTIDASE"/>
    <property type="match status" value="1"/>
</dbReference>
<dbReference type="AlphaFoldDB" id="A0ABD3X5Z8"/>
<keyword evidence="14" id="KW-0735">Signal-anchor</keyword>
<dbReference type="GO" id="GO:0006508">
    <property type="term" value="P:proteolysis"/>
    <property type="evidence" value="ECO:0007669"/>
    <property type="project" value="UniProtKB-KW"/>
</dbReference>
<evidence type="ECO:0000256" key="12">
    <source>
        <dbReference type="ARBA" id="ARBA00022833"/>
    </source>
</evidence>
<keyword evidence="31" id="KW-1185">Reference proteome</keyword>
<dbReference type="PANTHER" id="PTHR10404:SF77">
    <property type="entry name" value="GLUTAMATE CARBOXYPEPTIDASE 2 HOMOLOG"/>
    <property type="match status" value="1"/>
</dbReference>
<evidence type="ECO:0000256" key="14">
    <source>
        <dbReference type="ARBA" id="ARBA00022968"/>
    </source>
</evidence>
<evidence type="ECO:0000256" key="15">
    <source>
        <dbReference type="ARBA" id="ARBA00022989"/>
    </source>
</evidence>
<feature type="transmembrane region" description="Helical" evidence="26">
    <location>
        <begin position="29"/>
        <end position="50"/>
    </location>
</feature>
<dbReference type="InterPro" id="IPR036757">
    <property type="entry name" value="TFR-like_dimer_dom_sf"/>
</dbReference>
<dbReference type="GO" id="GO:0016324">
    <property type="term" value="C:apical plasma membrane"/>
    <property type="evidence" value="ECO:0007669"/>
    <property type="project" value="UniProtKB-SubCell"/>
</dbReference>
<comment type="catalytic activity">
    <reaction evidence="21">
        <text>Release of an unsubstituted, C-terminal glutamyl residue, typically from Ac-Asp-Glu or folylpoly-gamma-glutamates.</text>
        <dbReference type="EC" id="3.4.17.21"/>
    </reaction>
</comment>
<keyword evidence="15 26" id="KW-1133">Transmembrane helix</keyword>
<protein>
    <recommendedName>
        <fullName evidence="24">Aminopeptidase NAALADL1</fullName>
        <ecNumber evidence="23">3.4.17.21</ecNumber>
    </recommendedName>
    <alternativeName>
        <fullName evidence="25">N-acetylated-alpha-linked acidic dipeptidase-like protein</fullName>
    </alternativeName>
</protein>
<keyword evidence="8" id="KW-0645">Protease</keyword>
<evidence type="ECO:0000256" key="2">
    <source>
        <dbReference type="ARBA" id="ARBA00004221"/>
    </source>
</evidence>
<evidence type="ECO:0000256" key="13">
    <source>
        <dbReference type="ARBA" id="ARBA00022837"/>
    </source>
</evidence>
<dbReference type="EMBL" id="JBJQND010000003">
    <property type="protein sequence ID" value="KAL3881669.1"/>
    <property type="molecule type" value="Genomic_DNA"/>
</dbReference>
<keyword evidence="7" id="KW-1003">Cell membrane</keyword>
<keyword evidence="9 26" id="KW-0812">Transmembrane</keyword>
<dbReference type="SUPFAM" id="SSF47672">
    <property type="entry name" value="Transferrin receptor-like dimerisation domain"/>
    <property type="match status" value="1"/>
</dbReference>
<keyword evidence="18 26" id="KW-0472">Membrane</keyword>
<evidence type="ECO:0000259" key="29">
    <source>
        <dbReference type="Pfam" id="PF04389"/>
    </source>
</evidence>
<dbReference type="SUPFAM" id="SSF52025">
    <property type="entry name" value="PA domain"/>
    <property type="match status" value="1"/>
</dbReference>
<evidence type="ECO:0000256" key="22">
    <source>
        <dbReference type="ARBA" id="ARBA00059290"/>
    </source>
</evidence>
<evidence type="ECO:0000256" key="3">
    <source>
        <dbReference type="ARBA" id="ARBA00004401"/>
    </source>
</evidence>
<evidence type="ECO:0000256" key="19">
    <source>
        <dbReference type="ARBA" id="ARBA00023157"/>
    </source>
</evidence>
<evidence type="ECO:0000256" key="6">
    <source>
        <dbReference type="ARBA" id="ARBA00022438"/>
    </source>
</evidence>
<dbReference type="FunFam" id="3.50.30.30:FF:000002">
    <property type="entry name" value="N-acetylated-alpha-linked acidic dipeptidase 2"/>
    <property type="match status" value="1"/>
</dbReference>
<organism evidence="30 31">
    <name type="scientific">Sinanodonta woodiana</name>
    <name type="common">Chinese pond mussel</name>
    <name type="synonym">Anodonta woodiana</name>
    <dbReference type="NCBI Taxonomy" id="1069815"/>
    <lineage>
        <taxon>Eukaryota</taxon>
        <taxon>Metazoa</taxon>
        <taxon>Spiralia</taxon>
        <taxon>Lophotrochozoa</taxon>
        <taxon>Mollusca</taxon>
        <taxon>Bivalvia</taxon>
        <taxon>Autobranchia</taxon>
        <taxon>Heteroconchia</taxon>
        <taxon>Palaeoheterodonta</taxon>
        <taxon>Unionida</taxon>
        <taxon>Unionoidea</taxon>
        <taxon>Unionidae</taxon>
        <taxon>Unioninae</taxon>
        <taxon>Sinanodonta</taxon>
    </lineage>
</organism>
<feature type="domain" description="Transferrin receptor-like dimerisation" evidence="28">
    <location>
        <begin position="633"/>
        <end position="749"/>
    </location>
</feature>
<dbReference type="InterPro" id="IPR046450">
    <property type="entry name" value="PA_dom_sf"/>
</dbReference>
<dbReference type="Gene3D" id="3.40.630.10">
    <property type="entry name" value="Zn peptidases"/>
    <property type="match status" value="1"/>
</dbReference>
<evidence type="ECO:0000256" key="25">
    <source>
        <dbReference type="ARBA" id="ARBA00081462"/>
    </source>
</evidence>
<evidence type="ECO:0000256" key="16">
    <source>
        <dbReference type="ARBA" id="ARBA00022997"/>
    </source>
</evidence>
<evidence type="ECO:0000256" key="9">
    <source>
        <dbReference type="ARBA" id="ARBA00022692"/>
    </source>
</evidence>
<keyword evidence="11" id="KW-0378">Hydrolase</keyword>
<dbReference type="GO" id="GO:0046872">
    <property type="term" value="F:metal ion binding"/>
    <property type="evidence" value="ECO:0007669"/>
    <property type="project" value="UniProtKB-KW"/>
</dbReference>
<feature type="domain" description="PA" evidence="27">
    <location>
        <begin position="185"/>
        <end position="271"/>
    </location>
</feature>
<evidence type="ECO:0000256" key="24">
    <source>
        <dbReference type="ARBA" id="ARBA00068168"/>
    </source>
</evidence>
<sequence>MYPQHFSHYKKIAQEVDIYSTMVSRVRPVNMLVFGSGLACLVVAIFITWFSKHSKSSPMGYLQHQQEMEDSFQYIIQDLNKNNIRNNLKNYTSRQRLPGTEGVRELVKLMSKQWRDNGLDKVIVTPYDVLMSYPNTSDPNKVEIVTSSGKPLFTTAFFEKPLDEDGNQSDIIPPYNSFSPAGIAEGDLVYVNYGCIEDFLYLRNSLSIDFTNKIVIARYGKIYRGDKVENAQFFNASGIILYTDPADVNIGKTDNVYPDSWWMPNTGVQRGSIGGDGDYLTPFYPAKDYAHRPDMNKVVHIKIPCQPISYGDALHFLRELGGPDAPDSWHGKLDIRYKIGPGFVDKSLKVKLTVNNYLQIVRVDNIIGIITGSVERDRYVLLGNHHDAWVFGAVDPLSGTAALTEITHVMGKMKQAGVRPRRTIVFCSWGGEEVGLLGSTEFVEEYMKVLYERAVAYINVDMLVTYTDYVIAGTSPLLQDAVYQAAKMVPSPQPTASYNNLYDLWNAKHPGDGTGEPSVYYSLGSGSDMASFYQRAGVPSADIWYSYDHKKWNMLSYPLYHSAYETFHMYKTHIDPSFNYSLAMTQLWGILSWKLADETLLSFSARRYATAISGFIKSLTNQFGTEWKQHNVNIDALESASRNLTAAANMFDEFIQTVDKDDILAVRMVNDKLMQLERAFIDPEGLPGRPFYKHVIFAPSKFNSYKDNSFPGIADTMFEIQHNNSSDWDLLKKQVYVATCTIQSAANTLDPIGF</sequence>
<dbReference type="InterPro" id="IPR007484">
    <property type="entry name" value="Peptidase_M28"/>
</dbReference>
<evidence type="ECO:0000256" key="18">
    <source>
        <dbReference type="ARBA" id="ARBA00023136"/>
    </source>
</evidence>
<evidence type="ECO:0000256" key="21">
    <source>
        <dbReference type="ARBA" id="ARBA00052003"/>
    </source>
</evidence>
<evidence type="ECO:0000256" key="11">
    <source>
        <dbReference type="ARBA" id="ARBA00022801"/>
    </source>
</evidence>
<evidence type="ECO:0000259" key="28">
    <source>
        <dbReference type="Pfam" id="PF04253"/>
    </source>
</evidence>
<dbReference type="SUPFAM" id="SSF53187">
    <property type="entry name" value="Zn-dependent exopeptidases"/>
    <property type="match status" value="1"/>
</dbReference>
<comment type="similarity">
    <text evidence="4">Belongs to the peptidase M28 family. M28B subfamily.</text>
</comment>
<evidence type="ECO:0000256" key="20">
    <source>
        <dbReference type="ARBA" id="ARBA00023180"/>
    </source>
</evidence>
<keyword evidence="16" id="KW-0224">Dipeptidase</keyword>
<reference evidence="30 31" key="1">
    <citation type="submission" date="2024-11" db="EMBL/GenBank/DDBJ databases">
        <title>Chromosome-level genome assembly of the freshwater bivalve Anodonta woodiana.</title>
        <authorList>
            <person name="Chen X."/>
        </authorList>
    </citation>
    <scope>NUCLEOTIDE SEQUENCE [LARGE SCALE GENOMIC DNA]</scope>
    <source>
        <strain evidence="30">MN2024</strain>
        <tissue evidence="30">Gills</tissue>
    </source>
</reference>
<keyword evidence="12" id="KW-0862">Zinc</keyword>
<keyword evidence="19" id="KW-1015">Disulfide bond</keyword>
<accession>A0ABD3X5Z8</accession>
<keyword evidence="6" id="KW-0031">Aminopeptidase</keyword>
<dbReference type="FunFam" id="3.40.630.10:FF:000101">
    <property type="entry name" value="N-acetylated alpha-linked acidic dipeptidase like 1"/>
    <property type="match status" value="1"/>
</dbReference>
<comment type="subunit">
    <text evidence="5">Homodimer.</text>
</comment>
<evidence type="ECO:0000256" key="17">
    <source>
        <dbReference type="ARBA" id="ARBA00023049"/>
    </source>
</evidence>
<comment type="subcellular location">
    <subcellularLocation>
        <location evidence="2">Apical cell membrane</location>
    </subcellularLocation>
    <subcellularLocation>
        <location evidence="3">Cell membrane</location>
        <topology evidence="3">Single-pass type II membrane protein</topology>
    </subcellularLocation>
</comment>
<keyword evidence="13" id="KW-0106">Calcium</keyword>
<dbReference type="GO" id="GO:0016805">
    <property type="term" value="F:dipeptidase activity"/>
    <property type="evidence" value="ECO:0007669"/>
    <property type="project" value="UniProtKB-KW"/>
</dbReference>
<dbReference type="FunFam" id="1.20.930.40:FF:000001">
    <property type="entry name" value="N-acetylated-alpha-linked acidic dipeptidase 2"/>
    <property type="match status" value="1"/>
</dbReference>
<dbReference type="InterPro" id="IPR039373">
    <property type="entry name" value="Peptidase_M28B"/>
</dbReference>
<feature type="domain" description="Peptidase M28" evidence="29">
    <location>
        <begin position="365"/>
        <end position="564"/>
    </location>
</feature>